<dbReference type="InterPro" id="IPR036812">
    <property type="entry name" value="NAD(P)_OxRdtase_dom_sf"/>
</dbReference>
<evidence type="ECO:0000313" key="3">
    <source>
        <dbReference type="EMBL" id="KIR41664.1"/>
    </source>
</evidence>
<evidence type="ECO:0000259" key="2">
    <source>
        <dbReference type="Pfam" id="PF00248"/>
    </source>
</evidence>
<dbReference type="AlphaFoldDB" id="A0A0D0V4Z6"/>
<dbReference type="InterPro" id="IPR023210">
    <property type="entry name" value="NADP_OxRdtase_dom"/>
</dbReference>
<sequence>MQIVINKPIGALCCRRSVGYTQAEPSRRPRKLSRRVLTDRGRNPEPNIRSFDISAVADAEQDKPAGDHGLLPNIPKDPKDRAVAFPPLILGCSTFGYGIYADDDNVQSSMPLRVVRLALRSGMNAFDTSPWYHPSEIILGNALAALDYPRSSYHIITKVGKYGPNSSDHTYSPEVVKASVERSLRRLKTDYLDAVYLHDVEYTLPGPSYEGNPVPLLLTILSQPPAPTPEELKILDGIAALREFQTSGHILFVGIAGYPLPILLRLALLVRHITGKPLDVVQTYAHHTLQNDALQQGYLQALTEKAGVKQVVSASPLAMGLLTTSGGPNWHPAKEYPELFDATRAAVDMCKEKGTKLEDVALSFGYRPLNQPDGRRVPIVVGCKDLEEVTDTVRRWKEVNPGAQGVGDSEKKELEEEVKELFAARGVQCWSWACPSEAQRAG</sequence>
<accession>A0A0D0V4Z6</accession>
<evidence type="ECO:0000256" key="1">
    <source>
        <dbReference type="SAM" id="MobiDB-lite"/>
    </source>
</evidence>
<dbReference type="InterPro" id="IPR020471">
    <property type="entry name" value="AKR"/>
</dbReference>
<dbReference type="SUPFAM" id="SSF51430">
    <property type="entry name" value="NAD(P)-linked oxidoreductase"/>
    <property type="match status" value="1"/>
</dbReference>
<feature type="region of interest" description="Disordered" evidence="1">
    <location>
        <begin position="23"/>
        <end position="45"/>
    </location>
</feature>
<organism evidence="3 4">
    <name type="scientific">Cryptococcus deuterogattii Ram5</name>
    <dbReference type="NCBI Taxonomy" id="1296110"/>
    <lineage>
        <taxon>Eukaryota</taxon>
        <taxon>Fungi</taxon>
        <taxon>Dikarya</taxon>
        <taxon>Basidiomycota</taxon>
        <taxon>Agaricomycotina</taxon>
        <taxon>Tremellomycetes</taxon>
        <taxon>Tremellales</taxon>
        <taxon>Cryptococcaceae</taxon>
        <taxon>Cryptococcus</taxon>
        <taxon>Cryptococcus gattii species complex</taxon>
    </lineage>
</organism>
<proteinExistence type="predicted"/>
<feature type="domain" description="NADP-dependent oxidoreductase" evidence="2">
    <location>
        <begin position="88"/>
        <end position="397"/>
    </location>
</feature>
<name>A0A0D0V4Z6_9TREE</name>
<protein>
    <submittedName>
        <fullName evidence="3">Galactose dehydrogenase</fullName>
    </submittedName>
</protein>
<dbReference type="Gene3D" id="3.20.20.100">
    <property type="entry name" value="NADP-dependent oxidoreductase domain"/>
    <property type="match status" value="1"/>
</dbReference>
<dbReference type="Pfam" id="PF00248">
    <property type="entry name" value="Aldo_ket_red"/>
    <property type="match status" value="1"/>
</dbReference>
<dbReference type="GO" id="GO:0045290">
    <property type="term" value="F:D-arabinose 1-dehydrogenase [NAD(P)+] activity"/>
    <property type="evidence" value="ECO:0007669"/>
    <property type="project" value="TreeGrafter"/>
</dbReference>
<keyword evidence="4" id="KW-1185">Reference proteome</keyword>
<dbReference type="EMBL" id="KN847900">
    <property type="protein sequence ID" value="KIR41664.1"/>
    <property type="molecule type" value="Genomic_DNA"/>
</dbReference>
<evidence type="ECO:0000313" key="4">
    <source>
        <dbReference type="Proteomes" id="UP000053392"/>
    </source>
</evidence>
<dbReference type="GO" id="GO:0070485">
    <property type="term" value="P:dehydro-D-arabinono-1,4-lactone biosynthetic process"/>
    <property type="evidence" value="ECO:0007669"/>
    <property type="project" value="TreeGrafter"/>
</dbReference>
<dbReference type="PANTHER" id="PTHR42686">
    <property type="entry name" value="GH17980P-RELATED"/>
    <property type="match status" value="1"/>
</dbReference>
<dbReference type="HOGENOM" id="CLU_023205_7_2_1"/>
<dbReference type="OrthoDB" id="5286008at2759"/>
<reference evidence="3 4" key="1">
    <citation type="submission" date="2015-01" db="EMBL/GenBank/DDBJ databases">
        <title>The Genome Sequence of Cryptococcus gattii Ram5.</title>
        <authorList>
            <consortium name="The Broad Institute Genomics Platform"/>
            <person name="Cuomo C."/>
            <person name="Litvintseva A."/>
            <person name="Chen Y."/>
            <person name="Heitman J."/>
            <person name="Sun S."/>
            <person name="Springer D."/>
            <person name="Dromer F."/>
            <person name="Young S."/>
            <person name="Zeng Q."/>
            <person name="Gargeya S."/>
            <person name="Abouelleil A."/>
            <person name="Alvarado L."/>
            <person name="Chapman S.B."/>
            <person name="Gainer-Dewar J."/>
            <person name="Goldberg J."/>
            <person name="Griggs A."/>
            <person name="Gujja S."/>
            <person name="Hansen M."/>
            <person name="Howarth C."/>
            <person name="Imamovic A."/>
            <person name="Larimer J."/>
            <person name="Murphy C."/>
            <person name="Naylor J."/>
            <person name="Pearson M."/>
            <person name="Priest M."/>
            <person name="Roberts A."/>
            <person name="Saif S."/>
            <person name="Shea T."/>
            <person name="Sykes S."/>
            <person name="Wortman J."/>
            <person name="Nusbaum C."/>
            <person name="Birren B."/>
        </authorList>
    </citation>
    <scope>NUCLEOTIDE SEQUENCE [LARGE SCALE GENOMIC DNA]</scope>
    <source>
        <strain evidence="3 4">Ram5</strain>
    </source>
</reference>
<dbReference type="GO" id="GO:0005829">
    <property type="term" value="C:cytosol"/>
    <property type="evidence" value="ECO:0007669"/>
    <property type="project" value="TreeGrafter"/>
</dbReference>
<dbReference type="Proteomes" id="UP000053392">
    <property type="component" value="Unassembled WGS sequence"/>
</dbReference>
<gene>
    <name evidence="3" type="ORF">I313_02799</name>
</gene>
<dbReference type="PANTHER" id="PTHR42686:SF1">
    <property type="entry name" value="GH17980P-RELATED"/>
    <property type="match status" value="1"/>
</dbReference>